<dbReference type="InterPro" id="IPR050266">
    <property type="entry name" value="AB_hydrolase_sf"/>
</dbReference>
<reference evidence="2 3" key="1">
    <citation type="submission" date="2019-02" db="EMBL/GenBank/DDBJ databases">
        <authorList>
            <person name="Feng G."/>
        </authorList>
    </citation>
    <scope>NUCLEOTIDE SEQUENCE [LARGE SCALE GENOMIC DNA]</scope>
    <source>
        <strain evidence="2 3">CCTCC AB 2011146</strain>
    </source>
</reference>
<gene>
    <name evidence="2" type="ORF">EWH12_13990</name>
</gene>
<dbReference type="RefSeq" id="WP_129926982.1">
    <property type="nucleotide sequence ID" value="NZ_SEOO01000023.1"/>
</dbReference>
<accession>A0A8G1ZKM1</accession>
<dbReference type="PRINTS" id="PR00111">
    <property type="entry name" value="ABHYDROLASE"/>
</dbReference>
<dbReference type="SUPFAM" id="SSF53474">
    <property type="entry name" value="alpha/beta-Hydrolases"/>
    <property type="match status" value="1"/>
</dbReference>
<sequence>MVGFERLTFLPGLLCDGRIFSPQQARFDGALVIDGFGARRSIEEMARHVIDVAPPRMALIGHSMGARVALEVYRAVPERVERLALVSTGIHGVQPGEAAKRHALLELGRSAGMAALVDRWLPPMVASGRVTDQALMTPLRTMAIDQGVPVFDAQIQALLARPEVESLLPTIHCPVLVAVGSDDVWSPPTQHRDIAGKISGSTLRIVAGAGHMLPVEAGDALNLAIEEWLALPM</sequence>
<proteinExistence type="predicted"/>
<name>A0A8G1ZKM1_9SPHN</name>
<evidence type="ECO:0000313" key="3">
    <source>
        <dbReference type="Proteomes" id="UP000291572"/>
    </source>
</evidence>
<evidence type="ECO:0000259" key="1">
    <source>
        <dbReference type="Pfam" id="PF12697"/>
    </source>
</evidence>
<dbReference type="InterPro" id="IPR029058">
    <property type="entry name" value="AB_hydrolase_fold"/>
</dbReference>
<protein>
    <submittedName>
        <fullName evidence="2">Alpha/beta fold hydrolase</fullName>
    </submittedName>
</protein>
<comment type="caution">
    <text evidence="2">The sequence shown here is derived from an EMBL/GenBank/DDBJ whole genome shotgun (WGS) entry which is preliminary data.</text>
</comment>
<dbReference type="Pfam" id="PF12697">
    <property type="entry name" value="Abhydrolase_6"/>
    <property type="match status" value="1"/>
</dbReference>
<dbReference type="GO" id="GO:0016787">
    <property type="term" value="F:hydrolase activity"/>
    <property type="evidence" value="ECO:0007669"/>
    <property type="project" value="UniProtKB-KW"/>
</dbReference>
<dbReference type="EMBL" id="SEOO01000023">
    <property type="protein sequence ID" value="RYM09489.1"/>
    <property type="molecule type" value="Genomic_DNA"/>
</dbReference>
<keyword evidence="2" id="KW-0378">Hydrolase</keyword>
<dbReference type="Proteomes" id="UP000291572">
    <property type="component" value="Unassembled WGS sequence"/>
</dbReference>
<dbReference type="PANTHER" id="PTHR43798:SF29">
    <property type="entry name" value="AB HYDROLASE-1 DOMAIN-CONTAINING PROTEIN"/>
    <property type="match status" value="1"/>
</dbReference>
<dbReference type="InterPro" id="IPR000073">
    <property type="entry name" value="AB_hydrolase_1"/>
</dbReference>
<dbReference type="AlphaFoldDB" id="A0A8G1ZKM1"/>
<dbReference type="OrthoDB" id="5491135at2"/>
<dbReference type="PANTHER" id="PTHR43798">
    <property type="entry name" value="MONOACYLGLYCEROL LIPASE"/>
    <property type="match status" value="1"/>
</dbReference>
<feature type="domain" description="AB hydrolase-1" evidence="1">
    <location>
        <begin position="9"/>
        <end position="221"/>
    </location>
</feature>
<dbReference type="Gene3D" id="3.40.50.1820">
    <property type="entry name" value="alpha/beta hydrolase"/>
    <property type="match status" value="1"/>
</dbReference>
<organism evidence="2 3">
    <name type="scientific">Sphingobium cupriresistens</name>
    <dbReference type="NCBI Taxonomy" id="1132417"/>
    <lineage>
        <taxon>Bacteria</taxon>
        <taxon>Pseudomonadati</taxon>
        <taxon>Pseudomonadota</taxon>
        <taxon>Alphaproteobacteria</taxon>
        <taxon>Sphingomonadales</taxon>
        <taxon>Sphingomonadaceae</taxon>
        <taxon>Sphingobium</taxon>
    </lineage>
</organism>
<evidence type="ECO:0000313" key="2">
    <source>
        <dbReference type="EMBL" id="RYM09489.1"/>
    </source>
</evidence>